<evidence type="ECO:0000313" key="3">
    <source>
        <dbReference type="Proteomes" id="UP001431656"/>
    </source>
</evidence>
<accession>A0AAN0K6U8</accession>
<proteinExistence type="predicted"/>
<dbReference type="InterPro" id="IPR006357">
    <property type="entry name" value="HAD-SF_hydro_IIA"/>
</dbReference>
<dbReference type="InterPro" id="IPR036412">
    <property type="entry name" value="HAD-like_sf"/>
</dbReference>
<dbReference type="SUPFAM" id="SSF56784">
    <property type="entry name" value="HAD-like"/>
    <property type="match status" value="1"/>
</dbReference>
<dbReference type="PANTHER" id="PTHR19288:SF46">
    <property type="entry name" value="HALOACID DEHALOGENASE-LIKE HYDROLASE DOMAIN-CONTAINING PROTEIN 2"/>
    <property type="match status" value="1"/>
</dbReference>
<feature type="region of interest" description="Disordered" evidence="1">
    <location>
        <begin position="328"/>
        <end position="354"/>
    </location>
</feature>
<sequence>MDMTRPERLYSAYVFDMDGTIYLGDEVLPGVADTLRVLRELGAPVRFLSNNPTKDPEQYAAKLARLGLPTPVSDIANTVVSTVGWLRHHHPDAVVFPIAEEPLIRALRAAGVQLSEHPAEIDIVLASYDRTFDYRKLQIAFDALWFHRRAILVQTNPDRYCPFPGGRGEPDCAAITAAIEACTGVRCSVNLGKPGGIMVAEAVAGLGVEPADVLMVGDRLATDVAMGRDGVRPGADRRQHARRSGRRPARAASRPHHRHLRPTRPGRRLASGPRGGHLSARPVRPESPAAGPHWLRRASSCSRRMSACPQCWASSRKTWRRIQRSVRLPRRFPEKTTSPDSPADAVRDKAMASR</sequence>
<evidence type="ECO:0000313" key="2">
    <source>
        <dbReference type="EMBL" id="BEH02268.1"/>
    </source>
</evidence>
<dbReference type="KEGG" id="broo:brsh051_15490"/>
<keyword evidence="3" id="KW-1185">Reference proteome</keyword>
<dbReference type="Pfam" id="PF13242">
    <property type="entry name" value="Hydrolase_like"/>
    <property type="match status" value="1"/>
</dbReference>
<feature type="compositionally biased region" description="Basic and acidic residues" evidence="1">
    <location>
        <begin position="345"/>
        <end position="354"/>
    </location>
</feature>
<dbReference type="GO" id="GO:0005737">
    <property type="term" value="C:cytoplasm"/>
    <property type="evidence" value="ECO:0007669"/>
    <property type="project" value="TreeGrafter"/>
</dbReference>
<dbReference type="PANTHER" id="PTHR19288">
    <property type="entry name" value="4-NITROPHENYLPHOSPHATASE-RELATED"/>
    <property type="match status" value="1"/>
</dbReference>
<name>A0AAN0K6U8_9ACTN</name>
<dbReference type="Pfam" id="PF13344">
    <property type="entry name" value="Hydrolase_6"/>
    <property type="match status" value="1"/>
</dbReference>
<dbReference type="Gene3D" id="3.40.50.1000">
    <property type="entry name" value="HAD superfamily/HAD-like"/>
    <property type="match status" value="2"/>
</dbReference>
<evidence type="ECO:0000256" key="1">
    <source>
        <dbReference type="SAM" id="MobiDB-lite"/>
    </source>
</evidence>
<dbReference type="InterPro" id="IPR023214">
    <property type="entry name" value="HAD_sf"/>
</dbReference>
<feature type="region of interest" description="Disordered" evidence="1">
    <location>
        <begin position="227"/>
        <end position="294"/>
    </location>
</feature>
<gene>
    <name evidence="2" type="ORF">brsh051_15490</name>
</gene>
<dbReference type="Proteomes" id="UP001431656">
    <property type="component" value="Chromosome"/>
</dbReference>
<feature type="compositionally biased region" description="Basic residues" evidence="1">
    <location>
        <begin position="239"/>
        <end position="267"/>
    </location>
</feature>
<dbReference type="GO" id="GO:0016791">
    <property type="term" value="F:phosphatase activity"/>
    <property type="evidence" value="ECO:0007669"/>
    <property type="project" value="TreeGrafter"/>
</dbReference>
<dbReference type="AlphaFoldDB" id="A0AAN0K6U8"/>
<dbReference type="EMBL" id="AP028056">
    <property type="protein sequence ID" value="BEH02268.1"/>
    <property type="molecule type" value="Genomic_DNA"/>
</dbReference>
<protein>
    <submittedName>
        <fullName evidence="2">Uncharacterized protein</fullName>
    </submittedName>
</protein>
<feature type="compositionally biased region" description="Basic and acidic residues" evidence="1">
    <location>
        <begin position="229"/>
        <end position="238"/>
    </location>
</feature>
<reference evidence="2" key="1">
    <citation type="journal article" date="2024" name="Int. J. Syst. Evol. Microbiol.">
        <title>Brooklawnia propionicigenes sp. nov., a facultatively anaerobic, propionate-producing bacterium isolated from a methanogenic reactor treating waste from cattle farms.</title>
        <authorList>
            <person name="Akita Y."/>
            <person name="Ueki A."/>
            <person name="Tonouchi A."/>
            <person name="Sugawara Y."/>
            <person name="Honma S."/>
            <person name="Kaku N."/>
            <person name="Ueki K."/>
        </authorList>
    </citation>
    <scope>NUCLEOTIDE SEQUENCE</scope>
    <source>
        <strain evidence="2">SH051</strain>
    </source>
</reference>
<organism evidence="2 3">
    <name type="scientific">Brooklawnia propionicigenes</name>
    <dbReference type="NCBI Taxonomy" id="3041175"/>
    <lineage>
        <taxon>Bacteria</taxon>
        <taxon>Bacillati</taxon>
        <taxon>Actinomycetota</taxon>
        <taxon>Actinomycetes</taxon>
        <taxon>Propionibacteriales</taxon>
        <taxon>Propionibacteriaceae</taxon>
        <taxon>Brooklawnia</taxon>
    </lineage>
</organism>